<dbReference type="OrthoDB" id="189770at2759"/>
<feature type="region of interest" description="Disordered" evidence="1">
    <location>
        <begin position="1"/>
        <end position="82"/>
    </location>
</feature>
<dbReference type="Proteomes" id="UP000593567">
    <property type="component" value="Unassembled WGS sequence"/>
</dbReference>
<evidence type="ECO:0000313" key="3">
    <source>
        <dbReference type="Proteomes" id="UP000593567"/>
    </source>
</evidence>
<reference evidence="2" key="1">
    <citation type="submission" date="2020-06" db="EMBL/GenBank/DDBJ databases">
        <title>Draft genome of Bugula neritina, a colonial animal packing powerful symbionts and potential medicines.</title>
        <authorList>
            <person name="Rayko M."/>
        </authorList>
    </citation>
    <scope>NUCLEOTIDE SEQUENCE [LARGE SCALE GENOMIC DNA]</scope>
    <source>
        <strain evidence="2">Kwan_BN1</strain>
    </source>
</reference>
<keyword evidence="3" id="KW-1185">Reference proteome</keyword>
<dbReference type="InterPro" id="IPR007914">
    <property type="entry name" value="UPF0193"/>
</dbReference>
<feature type="compositionally biased region" description="Polar residues" evidence="1">
    <location>
        <begin position="1"/>
        <end position="66"/>
    </location>
</feature>
<protein>
    <submittedName>
        <fullName evidence="2">C22orf23</fullName>
    </submittedName>
</protein>
<dbReference type="AlphaFoldDB" id="A0A7J7J6W8"/>
<proteinExistence type="predicted"/>
<dbReference type="EMBL" id="VXIV02003076">
    <property type="protein sequence ID" value="KAF6021281.1"/>
    <property type="molecule type" value="Genomic_DNA"/>
</dbReference>
<dbReference type="PANTHER" id="PTHR28348:SF1">
    <property type="entry name" value="UPF0193 PROTEIN EVG1"/>
    <property type="match status" value="1"/>
</dbReference>
<feature type="compositionally biased region" description="Basic residues" evidence="1">
    <location>
        <begin position="68"/>
        <end position="82"/>
    </location>
</feature>
<comment type="caution">
    <text evidence="2">The sequence shown here is derived from an EMBL/GenBank/DDBJ whole genome shotgun (WGS) entry which is preliminary data.</text>
</comment>
<evidence type="ECO:0000256" key="1">
    <source>
        <dbReference type="SAM" id="MobiDB-lite"/>
    </source>
</evidence>
<name>A0A7J7J6W8_BUGNE</name>
<dbReference type="Pfam" id="PF05250">
    <property type="entry name" value="UPF0193"/>
    <property type="match status" value="1"/>
</dbReference>
<accession>A0A7J7J6W8</accession>
<evidence type="ECO:0000313" key="2">
    <source>
        <dbReference type="EMBL" id="KAF6021281.1"/>
    </source>
</evidence>
<dbReference type="PANTHER" id="PTHR28348">
    <property type="entry name" value="UPF0193 PROTEIN EVG1"/>
    <property type="match status" value="1"/>
</dbReference>
<gene>
    <name evidence="2" type="ORF">EB796_020409</name>
</gene>
<organism evidence="2 3">
    <name type="scientific">Bugula neritina</name>
    <name type="common">Brown bryozoan</name>
    <name type="synonym">Sertularia neritina</name>
    <dbReference type="NCBI Taxonomy" id="10212"/>
    <lineage>
        <taxon>Eukaryota</taxon>
        <taxon>Metazoa</taxon>
        <taxon>Spiralia</taxon>
        <taxon>Lophotrochozoa</taxon>
        <taxon>Bryozoa</taxon>
        <taxon>Gymnolaemata</taxon>
        <taxon>Cheilostomatida</taxon>
        <taxon>Flustrina</taxon>
        <taxon>Buguloidea</taxon>
        <taxon>Bugulidae</taxon>
        <taxon>Bugula</taxon>
    </lineage>
</organism>
<sequence>MATSKNGRVQNGGFWNSQQANYSPATQQLLKNMMQESKLNSFQQRQLNSRVSSGQSLPSTCHPTTSAKPRKPAAKPPPRLKS</sequence>